<accession>A0A7E4WBR0</accession>
<dbReference type="WBParaSite" id="Pan_g8692.t1">
    <property type="protein sequence ID" value="Pan_g8692.t1"/>
    <property type="gene ID" value="Pan_g8692"/>
</dbReference>
<organism evidence="1 2">
    <name type="scientific">Panagrellus redivivus</name>
    <name type="common">Microworm</name>
    <dbReference type="NCBI Taxonomy" id="6233"/>
    <lineage>
        <taxon>Eukaryota</taxon>
        <taxon>Metazoa</taxon>
        <taxon>Ecdysozoa</taxon>
        <taxon>Nematoda</taxon>
        <taxon>Chromadorea</taxon>
        <taxon>Rhabditida</taxon>
        <taxon>Tylenchina</taxon>
        <taxon>Panagrolaimomorpha</taxon>
        <taxon>Panagrolaimoidea</taxon>
        <taxon>Panagrolaimidae</taxon>
        <taxon>Panagrellus</taxon>
    </lineage>
</organism>
<dbReference type="AlphaFoldDB" id="A0A7E4WBR0"/>
<protein>
    <submittedName>
        <fullName evidence="2">Ovule protein</fullName>
    </submittedName>
</protein>
<reference evidence="2" key="2">
    <citation type="submission" date="2020-10" db="UniProtKB">
        <authorList>
            <consortium name="WormBaseParasite"/>
        </authorList>
    </citation>
    <scope>IDENTIFICATION</scope>
</reference>
<evidence type="ECO:0000313" key="2">
    <source>
        <dbReference type="WBParaSite" id="Pan_g8692.t1"/>
    </source>
</evidence>
<name>A0A7E4WBR0_PANRE</name>
<reference evidence="1" key="1">
    <citation type="journal article" date="2013" name="Genetics">
        <title>The draft genome and transcriptome of Panagrellus redivivus are shaped by the harsh demands of a free-living lifestyle.</title>
        <authorList>
            <person name="Srinivasan J."/>
            <person name="Dillman A.R."/>
            <person name="Macchietto M.G."/>
            <person name="Heikkinen L."/>
            <person name="Lakso M."/>
            <person name="Fracchia K.M."/>
            <person name="Antoshechkin I."/>
            <person name="Mortazavi A."/>
            <person name="Wong G."/>
            <person name="Sternberg P.W."/>
        </authorList>
    </citation>
    <scope>NUCLEOTIDE SEQUENCE [LARGE SCALE GENOMIC DNA]</scope>
    <source>
        <strain evidence="1">MT8872</strain>
    </source>
</reference>
<keyword evidence="1" id="KW-1185">Reference proteome</keyword>
<evidence type="ECO:0000313" key="1">
    <source>
        <dbReference type="Proteomes" id="UP000492821"/>
    </source>
</evidence>
<dbReference type="Proteomes" id="UP000492821">
    <property type="component" value="Unassembled WGS sequence"/>
</dbReference>
<proteinExistence type="predicted"/>
<sequence>MVAMILCILAEKEGRVEEANDKQLIGSRVSRCGNEADVIPQTNRTIAHENEGIEFTEPPQRCTWIGDACDVDVIKC</sequence>